<feature type="non-terminal residue" evidence="1">
    <location>
        <position position="1"/>
    </location>
</feature>
<dbReference type="AlphaFoldDB" id="K2S3Z0"/>
<dbReference type="Proteomes" id="UP000007129">
    <property type="component" value="Unassembled WGS sequence"/>
</dbReference>
<reference evidence="1 2" key="1">
    <citation type="journal article" date="2012" name="BMC Genomics">
        <title>Tools to kill: Genome of one of the most destructive plant pathogenic fungi Macrophomina phaseolina.</title>
        <authorList>
            <person name="Islam M.S."/>
            <person name="Haque M.S."/>
            <person name="Islam M.M."/>
            <person name="Emdad E.M."/>
            <person name="Halim A."/>
            <person name="Hossen Q.M.M."/>
            <person name="Hossain M.Z."/>
            <person name="Ahmed B."/>
            <person name="Rahim S."/>
            <person name="Rahman M.S."/>
            <person name="Alam M.M."/>
            <person name="Hou S."/>
            <person name="Wan X."/>
            <person name="Saito J.A."/>
            <person name="Alam M."/>
        </authorList>
    </citation>
    <scope>NUCLEOTIDE SEQUENCE [LARGE SCALE GENOMIC DNA]</scope>
    <source>
        <strain evidence="1 2">MS6</strain>
    </source>
</reference>
<name>K2S3Z0_MACPH</name>
<protein>
    <submittedName>
        <fullName evidence="1">Uncharacterized protein</fullName>
    </submittedName>
</protein>
<sequence length="24" mass="2635">PALPRHAQPRVAPIDIITTIPTRT</sequence>
<dbReference type="HOGENOM" id="CLU_3422558_0_0_1"/>
<evidence type="ECO:0000313" key="1">
    <source>
        <dbReference type="EMBL" id="EKG19747.1"/>
    </source>
</evidence>
<dbReference type="InParanoid" id="K2S3Z0"/>
<evidence type="ECO:0000313" key="2">
    <source>
        <dbReference type="Proteomes" id="UP000007129"/>
    </source>
</evidence>
<dbReference type="VEuPathDB" id="FungiDB:MPH_02959"/>
<proteinExistence type="predicted"/>
<organism evidence="1 2">
    <name type="scientific">Macrophomina phaseolina (strain MS6)</name>
    <name type="common">Charcoal rot fungus</name>
    <dbReference type="NCBI Taxonomy" id="1126212"/>
    <lineage>
        <taxon>Eukaryota</taxon>
        <taxon>Fungi</taxon>
        <taxon>Dikarya</taxon>
        <taxon>Ascomycota</taxon>
        <taxon>Pezizomycotina</taxon>
        <taxon>Dothideomycetes</taxon>
        <taxon>Dothideomycetes incertae sedis</taxon>
        <taxon>Botryosphaeriales</taxon>
        <taxon>Botryosphaeriaceae</taxon>
        <taxon>Macrophomina</taxon>
    </lineage>
</organism>
<gene>
    <name evidence="1" type="ORF">MPH_02959</name>
</gene>
<comment type="caution">
    <text evidence="1">The sequence shown here is derived from an EMBL/GenBank/DDBJ whole genome shotgun (WGS) entry which is preliminary data.</text>
</comment>
<feature type="non-terminal residue" evidence="1">
    <location>
        <position position="24"/>
    </location>
</feature>
<dbReference type="EMBL" id="AHHD01000122">
    <property type="protein sequence ID" value="EKG19747.1"/>
    <property type="molecule type" value="Genomic_DNA"/>
</dbReference>
<accession>K2S3Z0</accession>